<dbReference type="PANTHER" id="PTHR46172:SF1">
    <property type="entry name" value="DNA POLYMERASE EPSILON SUBUNIT 3"/>
    <property type="match status" value="1"/>
</dbReference>
<gene>
    <name evidence="7" type="ORF">IWW36_001088</name>
</gene>
<dbReference type="GO" id="GO:0046982">
    <property type="term" value="F:protein heterodimerization activity"/>
    <property type="evidence" value="ECO:0007669"/>
    <property type="project" value="InterPro"/>
</dbReference>
<dbReference type="EMBL" id="JANBUW010000012">
    <property type="protein sequence ID" value="KAJ2851449.1"/>
    <property type="molecule type" value="Genomic_DNA"/>
</dbReference>
<accession>A0A9W8I9L8</accession>
<dbReference type="Proteomes" id="UP001139887">
    <property type="component" value="Unassembled WGS sequence"/>
</dbReference>
<sequence length="227" mass="23769">MSTTIDDLDFPKAVLMRMIKAGLPENIAIQKEARNSITKAATVFVSYLAAAANDCARDGGHKTIMTNDVFKALEAIGLADFVPQLNIELEAHSQLVKEKKEQAAKNKAAGKDTETADEDGLEELESRHDDGEKPSSADVADAAQTTLSSAAGSAPITSANAVQTNLLSTTESAAPAADAFVSEDAQSISAGPAAEHAQPDTANTSTAVPESDSMDVDDPEAKRQRIE</sequence>
<dbReference type="InterPro" id="IPR009072">
    <property type="entry name" value="Histone-fold"/>
</dbReference>
<evidence type="ECO:0000259" key="6">
    <source>
        <dbReference type="Pfam" id="PF00808"/>
    </source>
</evidence>
<dbReference type="GO" id="GO:0008623">
    <property type="term" value="C:CHRAC"/>
    <property type="evidence" value="ECO:0007669"/>
    <property type="project" value="TreeGrafter"/>
</dbReference>
<evidence type="ECO:0000256" key="3">
    <source>
        <dbReference type="ARBA" id="ARBA00039775"/>
    </source>
</evidence>
<dbReference type="Gene3D" id="1.10.20.10">
    <property type="entry name" value="Histone, subunit A"/>
    <property type="match status" value="1"/>
</dbReference>
<dbReference type="InterPro" id="IPR051377">
    <property type="entry name" value="DNA_Pol-Epsilon_Subunit"/>
</dbReference>
<dbReference type="GO" id="GO:0008622">
    <property type="term" value="C:epsilon DNA polymerase complex"/>
    <property type="evidence" value="ECO:0007669"/>
    <property type="project" value="TreeGrafter"/>
</dbReference>
<dbReference type="GO" id="GO:0031507">
    <property type="term" value="P:heterochromatin formation"/>
    <property type="evidence" value="ECO:0007669"/>
    <property type="project" value="TreeGrafter"/>
</dbReference>
<dbReference type="PANTHER" id="PTHR46172">
    <property type="entry name" value="DNA POLYMERASE EPSILON SUBUNIT 3"/>
    <property type="match status" value="1"/>
</dbReference>
<dbReference type="InterPro" id="IPR003958">
    <property type="entry name" value="CBFA_NFYB_domain"/>
</dbReference>
<protein>
    <recommendedName>
        <fullName evidence="3">DNA polymerase epsilon subunit D</fullName>
    </recommendedName>
    <alternativeName>
        <fullName evidence="4">DNA polymerase II subunit D</fullName>
    </alternativeName>
</protein>
<feature type="region of interest" description="Disordered" evidence="5">
    <location>
        <begin position="100"/>
        <end position="156"/>
    </location>
</feature>
<dbReference type="GO" id="GO:0006974">
    <property type="term" value="P:DNA damage response"/>
    <property type="evidence" value="ECO:0007669"/>
    <property type="project" value="TreeGrafter"/>
</dbReference>
<evidence type="ECO:0000313" key="7">
    <source>
        <dbReference type="EMBL" id="KAJ2851449.1"/>
    </source>
</evidence>
<keyword evidence="8" id="KW-1185">Reference proteome</keyword>
<evidence type="ECO:0000256" key="4">
    <source>
        <dbReference type="ARBA" id="ARBA00042096"/>
    </source>
</evidence>
<comment type="subcellular location">
    <subcellularLocation>
        <location evidence="1">Nucleus</location>
    </subcellularLocation>
</comment>
<feature type="compositionally biased region" description="Polar residues" evidence="5">
    <location>
        <begin position="143"/>
        <end position="156"/>
    </location>
</feature>
<dbReference type="Pfam" id="PF00808">
    <property type="entry name" value="CBFD_NFYB_HMF"/>
    <property type="match status" value="1"/>
</dbReference>
<organism evidence="7 8">
    <name type="scientific">Coemansia brasiliensis</name>
    <dbReference type="NCBI Taxonomy" id="2650707"/>
    <lineage>
        <taxon>Eukaryota</taxon>
        <taxon>Fungi</taxon>
        <taxon>Fungi incertae sedis</taxon>
        <taxon>Zoopagomycota</taxon>
        <taxon>Kickxellomycotina</taxon>
        <taxon>Kickxellomycetes</taxon>
        <taxon>Kickxellales</taxon>
        <taxon>Kickxellaceae</taxon>
        <taxon>Coemansia</taxon>
    </lineage>
</organism>
<dbReference type="SUPFAM" id="SSF47113">
    <property type="entry name" value="Histone-fold"/>
    <property type="match status" value="1"/>
</dbReference>
<reference evidence="7" key="1">
    <citation type="submission" date="2022-07" db="EMBL/GenBank/DDBJ databases">
        <title>Phylogenomic reconstructions and comparative analyses of Kickxellomycotina fungi.</title>
        <authorList>
            <person name="Reynolds N.K."/>
            <person name="Stajich J.E."/>
            <person name="Barry K."/>
            <person name="Grigoriev I.V."/>
            <person name="Crous P."/>
            <person name="Smith M.E."/>
        </authorList>
    </citation>
    <scope>NUCLEOTIDE SEQUENCE</scope>
    <source>
        <strain evidence="7">NRRL 1566</strain>
    </source>
</reference>
<feature type="compositionally biased region" description="Basic and acidic residues" evidence="5">
    <location>
        <begin position="100"/>
        <end position="114"/>
    </location>
</feature>
<dbReference type="GO" id="GO:0006272">
    <property type="term" value="P:leading strand elongation"/>
    <property type="evidence" value="ECO:0007669"/>
    <property type="project" value="TreeGrafter"/>
</dbReference>
<dbReference type="OrthoDB" id="1707486at2759"/>
<keyword evidence="2" id="KW-0539">Nucleus</keyword>
<comment type="caution">
    <text evidence="7">The sequence shown here is derived from an EMBL/GenBank/DDBJ whole genome shotgun (WGS) entry which is preliminary data.</text>
</comment>
<proteinExistence type="predicted"/>
<feature type="region of interest" description="Disordered" evidence="5">
    <location>
        <begin position="177"/>
        <end position="227"/>
    </location>
</feature>
<evidence type="ECO:0000313" key="8">
    <source>
        <dbReference type="Proteomes" id="UP001139887"/>
    </source>
</evidence>
<evidence type="ECO:0000256" key="1">
    <source>
        <dbReference type="ARBA" id="ARBA00004123"/>
    </source>
</evidence>
<name>A0A9W8I9L8_9FUNG</name>
<dbReference type="GO" id="GO:0031490">
    <property type="term" value="F:chromatin DNA binding"/>
    <property type="evidence" value="ECO:0007669"/>
    <property type="project" value="TreeGrafter"/>
</dbReference>
<evidence type="ECO:0000256" key="2">
    <source>
        <dbReference type="ARBA" id="ARBA00023242"/>
    </source>
</evidence>
<feature type="domain" description="Transcription factor CBF/NF-Y/archaeal histone" evidence="6">
    <location>
        <begin position="10"/>
        <end position="73"/>
    </location>
</feature>
<feature type="compositionally biased region" description="Basic and acidic residues" evidence="5">
    <location>
        <begin position="124"/>
        <end position="135"/>
    </location>
</feature>
<dbReference type="CDD" id="cd22928">
    <property type="entry name" value="HFD_POLE3_DPB4"/>
    <property type="match status" value="1"/>
</dbReference>
<evidence type="ECO:0000256" key="5">
    <source>
        <dbReference type="SAM" id="MobiDB-lite"/>
    </source>
</evidence>
<dbReference type="AlphaFoldDB" id="A0A9W8I9L8"/>